<evidence type="ECO:0000313" key="2">
    <source>
        <dbReference type="EMBL" id="CAB3365604.1"/>
    </source>
</evidence>
<protein>
    <submittedName>
        <fullName evidence="2">Uncharacterized protein</fullName>
    </submittedName>
</protein>
<comment type="caution">
    <text evidence="2">The sequence shown here is derived from an EMBL/GenBank/DDBJ whole genome shotgun (WGS) entry which is preliminary data.</text>
</comment>
<organism evidence="2 3">
    <name type="scientific">Cloeon dipterum</name>
    <dbReference type="NCBI Taxonomy" id="197152"/>
    <lineage>
        <taxon>Eukaryota</taxon>
        <taxon>Metazoa</taxon>
        <taxon>Ecdysozoa</taxon>
        <taxon>Arthropoda</taxon>
        <taxon>Hexapoda</taxon>
        <taxon>Insecta</taxon>
        <taxon>Pterygota</taxon>
        <taxon>Palaeoptera</taxon>
        <taxon>Ephemeroptera</taxon>
        <taxon>Pisciforma</taxon>
        <taxon>Baetidae</taxon>
        <taxon>Cloeon</taxon>
    </lineage>
</organism>
<feature type="compositionally biased region" description="Basic and acidic residues" evidence="1">
    <location>
        <begin position="294"/>
        <end position="304"/>
    </location>
</feature>
<dbReference type="EMBL" id="CADEPI010000021">
    <property type="protein sequence ID" value="CAB3365604.1"/>
    <property type="molecule type" value="Genomic_DNA"/>
</dbReference>
<proteinExistence type="predicted"/>
<feature type="region of interest" description="Disordered" evidence="1">
    <location>
        <begin position="285"/>
        <end position="326"/>
    </location>
</feature>
<feature type="compositionally biased region" description="Low complexity" evidence="1">
    <location>
        <begin position="236"/>
        <end position="246"/>
    </location>
</feature>
<name>A0A8S1C8L0_9INSE</name>
<sequence length="422" mass="46771">MDSAAILNPIEEVKKLQEMVRNLERQNEELRKGGQVSGLKQAAKEAGHTASTESLIDLADDQQQLSEQTWLHRSSKFDGSEADLDLWLLRFRSQLDLDFQQQELAAVDEIASKPLAEQRQFDTRTFTRPKKRLGLMPLSVAKSMNSDLAHSRNCSQENLLTEASSQVRQSRESSLPRYNLDSTFQVHRSEGRSTPDRLSNGRLTPSGLPRSRLESPLNRTFNIDHSHDHLDEDQNSSASDSSFSSSHRAALTAGEVKTLARMQEESLKCVSTPAWNTFESRVLSPELPSPITRSTEDFHSDHSSRSSVVGDSLHSSPSGSPYGSNQTLTKVADGMLIGSNETLDRPPRLLKHRVEVSGLARPVLSARSRGSSLIKPQCLVRPVVKSGESAIPRPQGVSRISRIPAPKTRIAAKSQDWMDGCY</sequence>
<feature type="region of interest" description="Disordered" evidence="1">
    <location>
        <begin position="161"/>
        <end position="246"/>
    </location>
</feature>
<accession>A0A8S1C8L0</accession>
<keyword evidence="3" id="KW-1185">Reference proteome</keyword>
<feature type="region of interest" description="Disordered" evidence="1">
    <location>
        <begin position="27"/>
        <end position="46"/>
    </location>
</feature>
<evidence type="ECO:0000313" key="3">
    <source>
        <dbReference type="Proteomes" id="UP000494165"/>
    </source>
</evidence>
<reference evidence="2 3" key="1">
    <citation type="submission" date="2020-04" db="EMBL/GenBank/DDBJ databases">
        <authorList>
            <person name="Alioto T."/>
            <person name="Alioto T."/>
            <person name="Gomez Garrido J."/>
        </authorList>
    </citation>
    <scope>NUCLEOTIDE SEQUENCE [LARGE SCALE GENOMIC DNA]</scope>
</reference>
<dbReference type="OrthoDB" id="6347145at2759"/>
<feature type="compositionally biased region" description="Basic and acidic residues" evidence="1">
    <location>
        <begin position="222"/>
        <end position="232"/>
    </location>
</feature>
<feature type="compositionally biased region" description="Polar residues" evidence="1">
    <location>
        <begin position="305"/>
        <end position="326"/>
    </location>
</feature>
<dbReference type="AlphaFoldDB" id="A0A8S1C8L0"/>
<dbReference type="Proteomes" id="UP000494165">
    <property type="component" value="Unassembled WGS sequence"/>
</dbReference>
<evidence type="ECO:0000256" key="1">
    <source>
        <dbReference type="SAM" id="MobiDB-lite"/>
    </source>
</evidence>
<gene>
    <name evidence="2" type="ORF">CLODIP_2_CD05527</name>
</gene>